<keyword evidence="2" id="KW-0732">Signal</keyword>
<feature type="compositionally biased region" description="Low complexity" evidence="1">
    <location>
        <begin position="23"/>
        <end position="38"/>
    </location>
</feature>
<dbReference type="EMBL" id="JBHTBS010000002">
    <property type="protein sequence ID" value="MFC7336753.1"/>
    <property type="molecule type" value="Genomic_DNA"/>
</dbReference>
<feature type="region of interest" description="Disordered" evidence="1">
    <location>
        <begin position="23"/>
        <end position="42"/>
    </location>
</feature>
<protein>
    <submittedName>
        <fullName evidence="3">Uncharacterized protein</fullName>
    </submittedName>
</protein>
<feature type="signal peptide" evidence="2">
    <location>
        <begin position="1"/>
        <end position="20"/>
    </location>
</feature>
<dbReference type="RefSeq" id="WP_379710369.1">
    <property type="nucleotide sequence ID" value="NZ_JBHTBS010000002.1"/>
</dbReference>
<keyword evidence="4" id="KW-1185">Reference proteome</keyword>
<organism evidence="3 4">
    <name type="scientific">Haloferula chungangensis</name>
    <dbReference type="NCBI Taxonomy" id="1048331"/>
    <lineage>
        <taxon>Bacteria</taxon>
        <taxon>Pseudomonadati</taxon>
        <taxon>Verrucomicrobiota</taxon>
        <taxon>Verrucomicrobiia</taxon>
        <taxon>Verrucomicrobiales</taxon>
        <taxon>Verrucomicrobiaceae</taxon>
        <taxon>Haloferula</taxon>
    </lineage>
</organism>
<reference evidence="4" key="1">
    <citation type="journal article" date="2019" name="Int. J. Syst. Evol. Microbiol.">
        <title>The Global Catalogue of Microorganisms (GCM) 10K type strain sequencing project: providing services to taxonomists for standard genome sequencing and annotation.</title>
        <authorList>
            <consortium name="The Broad Institute Genomics Platform"/>
            <consortium name="The Broad Institute Genome Sequencing Center for Infectious Disease"/>
            <person name="Wu L."/>
            <person name="Ma J."/>
        </authorList>
    </citation>
    <scope>NUCLEOTIDE SEQUENCE [LARGE SCALE GENOMIC DNA]</scope>
    <source>
        <strain evidence="4">CGMCC 4.1467</strain>
    </source>
</reference>
<evidence type="ECO:0000313" key="3">
    <source>
        <dbReference type="EMBL" id="MFC7336753.1"/>
    </source>
</evidence>
<dbReference type="Proteomes" id="UP001596472">
    <property type="component" value="Unassembled WGS sequence"/>
</dbReference>
<accession>A0ABW2L345</accession>
<evidence type="ECO:0000256" key="1">
    <source>
        <dbReference type="SAM" id="MobiDB-lite"/>
    </source>
</evidence>
<gene>
    <name evidence="3" type="ORF">ACFQY0_06160</name>
</gene>
<evidence type="ECO:0000313" key="4">
    <source>
        <dbReference type="Proteomes" id="UP001596472"/>
    </source>
</evidence>
<proteinExistence type="predicted"/>
<comment type="caution">
    <text evidence="3">The sequence shown here is derived from an EMBL/GenBank/DDBJ whole genome shotgun (WGS) entry which is preliminary data.</text>
</comment>
<sequence length="288" mass="31511">MLTVKKLLTSLLTVSLTLAAAEDQSEAPPAQPAQTPGAPSIPADLLEDEHVREELAINEFTAPSISRIFDSLKSLAPLPLADYPREVPERMPLDRADLAVELGFLIADGFLVVQVGELGKVEELAGQLTRYAKALGAGDRVTRHAASLLDSAKKGNVEQLKKELAATQKDVELELVTLRDADLAHLISIGGWIRALEVASGAVDKQFSPERARQIMREDIADYYSAIIGSLEPRIAERENYIEMQTVLSGMRLEMLIEEGQEPTPEKVAEIRKQASKLVELSLMRAKP</sequence>
<feature type="chain" id="PRO_5047147376" evidence="2">
    <location>
        <begin position="21"/>
        <end position="288"/>
    </location>
</feature>
<evidence type="ECO:0000256" key="2">
    <source>
        <dbReference type="SAM" id="SignalP"/>
    </source>
</evidence>
<name>A0ABW2L345_9BACT</name>